<feature type="region of interest" description="Disordered" evidence="1">
    <location>
        <begin position="333"/>
        <end position="362"/>
    </location>
</feature>
<evidence type="ECO:0000256" key="1">
    <source>
        <dbReference type="SAM" id="MobiDB-lite"/>
    </source>
</evidence>
<dbReference type="OrthoDB" id="1303787at2759"/>
<protein>
    <recommendedName>
        <fullName evidence="4">Retrotransposon Copia-like N-terminal domain-containing protein</fullName>
    </recommendedName>
</protein>
<feature type="compositionally biased region" description="Basic and acidic residues" evidence="1">
    <location>
        <begin position="226"/>
        <end position="240"/>
    </location>
</feature>
<organism evidence="2 3">
    <name type="scientific">Cuscuta europaea</name>
    <name type="common">European dodder</name>
    <dbReference type="NCBI Taxonomy" id="41803"/>
    <lineage>
        <taxon>Eukaryota</taxon>
        <taxon>Viridiplantae</taxon>
        <taxon>Streptophyta</taxon>
        <taxon>Embryophyta</taxon>
        <taxon>Tracheophyta</taxon>
        <taxon>Spermatophyta</taxon>
        <taxon>Magnoliopsida</taxon>
        <taxon>eudicotyledons</taxon>
        <taxon>Gunneridae</taxon>
        <taxon>Pentapetalae</taxon>
        <taxon>asterids</taxon>
        <taxon>lamiids</taxon>
        <taxon>Solanales</taxon>
        <taxon>Convolvulaceae</taxon>
        <taxon>Cuscuteae</taxon>
        <taxon>Cuscuta</taxon>
        <taxon>Cuscuta subgen. Cuscuta</taxon>
    </lineage>
</organism>
<dbReference type="PANTHER" id="PTHR47481:SF43">
    <property type="entry name" value="RETROTRANSPOSON COPIA-LIKE N-TERMINAL DOMAIN-CONTAINING PROTEIN"/>
    <property type="match status" value="1"/>
</dbReference>
<keyword evidence="3" id="KW-1185">Reference proteome</keyword>
<accession>A0A9P0ZWW9</accession>
<name>A0A9P0ZWW9_CUSEU</name>
<dbReference type="Pfam" id="PF14223">
    <property type="entry name" value="Retrotran_gag_2"/>
    <property type="match status" value="1"/>
</dbReference>
<gene>
    <name evidence="2" type="ORF">CEURO_LOCUS21777</name>
</gene>
<feature type="compositionally biased region" description="Basic and acidic residues" evidence="1">
    <location>
        <begin position="341"/>
        <end position="350"/>
    </location>
</feature>
<dbReference type="Proteomes" id="UP001152484">
    <property type="component" value="Unassembled WGS sequence"/>
</dbReference>
<dbReference type="PANTHER" id="PTHR47481">
    <property type="match status" value="1"/>
</dbReference>
<evidence type="ECO:0000313" key="2">
    <source>
        <dbReference type="EMBL" id="CAH9118049.1"/>
    </source>
</evidence>
<comment type="caution">
    <text evidence="2">The sequence shown here is derived from an EMBL/GenBank/DDBJ whole genome shotgun (WGS) entry which is preliminary data.</text>
</comment>
<reference evidence="2" key="1">
    <citation type="submission" date="2022-07" db="EMBL/GenBank/DDBJ databases">
        <authorList>
            <person name="Macas J."/>
            <person name="Novak P."/>
            <person name="Neumann P."/>
        </authorList>
    </citation>
    <scope>NUCLEOTIDE SEQUENCE</scope>
</reference>
<evidence type="ECO:0008006" key="4">
    <source>
        <dbReference type="Google" id="ProtNLM"/>
    </source>
</evidence>
<proteinExistence type="predicted"/>
<feature type="region of interest" description="Disordered" evidence="1">
    <location>
        <begin position="224"/>
        <end position="255"/>
    </location>
</feature>
<sequence length="362" mass="39379">MVITTETTVIPLTASANFPIKLTSSNFPVWKCQVQSALIGLGLEGYVDGTITPPSQFTDALKTVSNPCYTIRYRQDKTLLSALLGSCSDTIQPLISSVTTARMAWEKLANTYASSSRGRIISLKSTLARTTKGDRAIKDYLTEMYSIAEDLALAQCPVSDEDLVISILNGLGADYRDLLSAIRVRTTALPLTELQDILLEREKLLHDQETAAPPVLPTANFTQAAERGHDRRPMNGDRRGSQNRRGRGGHFTSGNRGSSTTLICRFCDNVGHDVKHCRKLQRFLKDNHVPYPSHPAGPVAHHTSTVMSPNNQSWLFDSGASHHVASDASVLPTYTDYGGPEEVRLGDGSDHGGAAHARGEHA</sequence>
<dbReference type="EMBL" id="CAMAPE010000075">
    <property type="protein sequence ID" value="CAH9118049.1"/>
    <property type="molecule type" value="Genomic_DNA"/>
</dbReference>
<dbReference type="AlphaFoldDB" id="A0A9P0ZWW9"/>
<evidence type="ECO:0000313" key="3">
    <source>
        <dbReference type="Proteomes" id="UP001152484"/>
    </source>
</evidence>